<protein>
    <submittedName>
        <fullName evidence="1">Uncharacterized protein</fullName>
    </submittedName>
</protein>
<dbReference type="Proteomes" id="UP001237292">
    <property type="component" value="Chromosome"/>
</dbReference>
<gene>
    <name evidence="1" type="ORF">QL104_18310</name>
</gene>
<organism evidence="1 2">
    <name type="scientific">Pseudomonas piscis</name>
    <dbReference type="NCBI Taxonomy" id="2614538"/>
    <lineage>
        <taxon>Bacteria</taxon>
        <taxon>Pseudomonadati</taxon>
        <taxon>Pseudomonadota</taxon>
        <taxon>Gammaproteobacteria</taxon>
        <taxon>Pseudomonadales</taxon>
        <taxon>Pseudomonadaceae</taxon>
        <taxon>Pseudomonas</taxon>
    </lineage>
</organism>
<evidence type="ECO:0000313" key="1">
    <source>
        <dbReference type="EMBL" id="WMN15323.1"/>
    </source>
</evidence>
<sequence>MNHREKLLERLQVLDELDEEHLPLVTLDEYFQGNDQEQSIAPNQWEFGRPSIARIHAHFKALEQRPDVQGVYVGLHQEWGEALESDDWPAAENIHIYSSAPLAVAEQWLEGLEADGIGEGWPYGKHAGAPEPRAGYHVYTVYWD</sequence>
<dbReference type="RefSeq" id="WP_085599640.1">
    <property type="nucleotide sequence ID" value="NZ_CP133164.1"/>
</dbReference>
<name>A0ABY9N9Z9_9PSED</name>
<accession>A0ABY9N9Z9</accession>
<dbReference type="EMBL" id="CP133164">
    <property type="protein sequence ID" value="WMN15323.1"/>
    <property type="molecule type" value="Genomic_DNA"/>
</dbReference>
<reference evidence="1 2" key="1">
    <citation type="journal article" date="2023" name="Access Microbiol">
        <title>The genome of a steinernematid-associated Pseudomonas piscis bacterium encodes the biosynthesis of insect toxins.</title>
        <authorList>
            <person name="Awori R.M."/>
            <person name="Hendre P."/>
            <person name="Amugune N.O."/>
        </authorList>
    </citation>
    <scope>NUCLEOTIDE SEQUENCE [LARGE SCALE GENOMIC DNA]</scope>
    <source>
        <strain evidence="1 2">75</strain>
    </source>
</reference>
<proteinExistence type="predicted"/>
<keyword evidence="2" id="KW-1185">Reference proteome</keyword>
<evidence type="ECO:0000313" key="2">
    <source>
        <dbReference type="Proteomes" id="UP001237292"/>
    </source>
</evidence>